<dbReference type="InterPro" id="IPR003594">
    <property type="entry name" value="HATPase_dom"/>
</dbReference>
<dbReference type="Gene3D" id="1.10.287.130">
    <property type="match status" value="1"/>
</dbReference>
<dbReference type="SMART" id="SM00387">
    <property type="entry name" value="HATPase_c"/>
    <property type="match status" value="1"/>
</dbReference>
<dbReference type="PANTHER" id="PTHR43065:SF52">
    <property type="entry name" value="SENSOR PROTEIN KINASE PILS"/>
    <property type="match status" value="1"/>
</dbReference>
<evidence type="ECO:0000313" key="7">
    <source>
        <dbReference type="Proteomes" id="UP000325536"/>
    </source>
</evidence>
<dbReference type="OrthoDB" id="9815750at2"/>
<keyword evidence="6" id="KW-0418">Kinase</keyword>
<dbReference type="AlphaFoldDB" id="A0A5P3MQ85"/>
<evidence type="ECO:0000256" key="3">
    <source>
        <dbReference type="ARBA" id="ARBA00022553"/>
    </source>
</evidence>
<dbReference type="Pfam" id="PF00512">
    <property type="entry name" value="HisKA"/>
    <property type="match status" value="1"/>
</dbReference>
<dbReference type="Pfam" id="PF25323">
    <property type="entry name" value="6TM_PilS"/>
    <property type="match status" value="1"/>
</dbReference>
<keyword evidence="7" id="KW-1185">Reference proteome</keyword>
<keyword evidence="4" id="KW-0472">Membrane</keyword>
<dbReference type="SUPFAM" id="SSF55874">
    <property type="entry name" value="ATPase domain of HSP90 chaperone/DNA topoisomerase II/histidine kinase"/>
    <property type="match status" value="1"/>
</dbReference>
<dbReference type="PRINTS" id="PR00344">
    <property type="entry name" value="BCTRLSENSOR"/>
</dbReference>
<dbReference type="InterPro" id="IPR005467">
    <property type="entry name" value="His_kinase_dom"/>
</dbReference>
<feature type="transmembrane region" description="Helical" evidence="4">
    <location>
        <begin position="163"/>
        <end position="183"/>
    </location>
</feature>
<keyword evidence="4" id="KW-0812">Transmembrane</keyword>
<dbReference type="EC" id="2.7.13.3" evidence="2"/>
<evidence type="ECO:0000313" key="6">
    <source>
        <dbReference type="EMBL" id="QEY23726.1"/>
    </source>
</evidence>
<proteinExistence type="predicted"/>
<dbReference type="InterPro" id="IPR036097">
    <property type="entry name" value="HisK_dim/P_sf"/>
</dbReference>
<dbReference type="SMART" id="SM00388">
    <property type="entry name" value="HisKA"/>
    <property type="match status" value="1"/>
</dbReference>
<evidence type="ECO:0000256" key="1">
    <source>
        <dbReference type="ARBA" id="ARBA00000085"/>
    </source>
</evidence>
<feature type="transmembrane region" description="Helical" evidence="4">
    <location>
        <begin position="131"/>
        <end position="151"/>
    </location>
</feature>
<comment type="catalytic activity">
    <reaction evidence="1">
        <text>ATP + protein L-histidine = ADP + protein N-phospho-L-histidine.</text>
        <dbReference type="EC" id="2.7.13.3"/>
    </reaction>
</comment>
<feature type="transmembrane region" description="Helical" evidence="4">
    <location>
        <begin position="21"/>
        <end position="39"/>
    </location>
</feature>
<dbReference type="PANTHER" id="PTHR43065">
    <property type="entry name" value="SENSOR HISTIDINE KINASE"/>
    <property type="match status" value="1"/>
</dbReference>
<gene>
    <name evidence="6" type="ORF">D0T90_03740</name>
</gene>
<evidence type="ECO:0000256" key="2">
    <source>
        <dbReference type="ARBA" id="ARBA00012438"/>
    </source>
</evidence>
<dbReference type="KEGG" id="naq:D0T90_03740"/>
<dbReference type="Pfam" id="PF02518">
    <property type="entry name" value="HATPase_c"/>
    <property type="match status" value="1"/>
</dbReference>
<keyword evidence="3" id="KW-0597">Phosphoprotein</keyword>
<accession>A0A5P3MQ85</accession>
<dbReference type="SUPFAM" id="SSF47384">
    <property type="entry name" value="Homodimeric domain of signal transducing histidine kinase"/>
    <property type="match status" value="1"/>
</dbReference>
<feature type="transmembrane region" description="Helical" evidence="4">
    <location>
        <begin position="59"/>
        <end position="77"/>
    </location>
</feature>
<dbReference type="PROSITE" id="PS50109">
    <property type="entry name" value="HIS_KIN"/>
    <property type="match status" value="1"/>
</dbReference>
<name>A0A5P3MQ85_NEIAN</name>
<dbReference type="CDD" id="cd00082">
    <property type="entry name" value="HisKA"/>
    <property type="match status" value="1"/>
</dbReference>
<dbReference type="Gene3D" id="3.30.565.10">
    <property type="entry name" value="Histidine kinase-like ATPase, C-terminal domain"/>
    <property type="match status" value="1"/>
</dbReference>
<feature type="transmembrane region" description="Helical" evidence="4">
    <location>
        <begin position="98"/>
        <end position="119"/>
    </location>
</feature>
<dbReference type="RefSeq" id="WP_123795114.1">
    <property type="nucleotide sequence ID" value="NZ_CP031699.1"/>
</dbReference>
<dbReference type="Proteomes" id="UP000325536">
    <property type="component" value="Chromosome"/>
</dbReference>
<feature type="domain" description="Histidine kinase" evidence="5">
    <location>
        <begin position="320"/>
        <end position="528"/>
    </location>
</feature>
<reference evidence="6 7" key="1">
    <citation type="submission" date="2018-08" db="EMBL/GenBank/DDBJ databases">
        <title>Neisseria animalis ATCC 49930 complete genome.</title>
        <authorList>
            <person name="Veseli I.A."/>
            <person name="Mascarenhas dos Santos A.C."/>
            <person name="Buttler R."/>
            <person name="Pombert J.-F."/>
        </authorList>
    </citation>
    <scope>NUCLEOTIDE SEQUENCE [LARGE SCALE GENOMIC DNA]</scope>
    <source>
        <strain evidence="6 7">ATCC 49930</strain>
    </source>
</reference>
<dbReference type="InterPro" id="IPR003661">
    <property type="entry name" value="HisK_dim/P_dom"/>
</dbReference>
<sequence>MGGYSFRQQSWEAQRGKIPGLVNIARIAIVLPLLIFQLLSTDSALNPDNFNFPSVEFYSWVLLYTFLIFLTIFRPDWQLQSLDLPNASAAVDISMMMLLVYVVGGLETGLGILVLPFVATSCLLSYGRYPMLYASYTAMLIVFNLLLGEGIRFNPLEWYTDQVLRAVILIGAAYLVAFLISFVTGHLKEANESAEHSQQAVNQLSGVNRMVINSVQEAVVVIDAAQQVWFFNRKAKVYFPAMMVGFHETAFSELVQRWHVFPEKSFETDIRVAQQVMHVRAVPLIQEEGEFLILYIRSLREVAAEAMSTKLASLGQLTSNLAHEIRNPMSAIRHASDLLQEGEEDGVKCKLYGIIDSNIRRIDKMLEEVSMMNKRDGFKREAVNLMKFWLSFKQEFVLNNPQAVGCIHMRMDGNNLTAVADVMHLQQIMWNLCNNAWKHSRQDENAVTVLMRPSGYSHISIVVSDNGQGVPVENRSRLFDPFFTTDKKSGTGLGLYVALELAHANFGQLQYRPEMNGFELILPKESNE</sequence>
<evidence type="ECO:0000259" key="5">
    <source>
        <dbReference type="PROSITE" id="PS50109"/>
    </source>
</evidence>
<organism evidence="6 7">
    <name type="scientific">Neisseria animalis</name>
    <dbReference type="NCBI Taxonomy" id="492"/>
    <lineage>
        <taxon>Bacteria</taxon>
        <taxon>Pseudomonadati</taxon>
        <taxon>Pseudomonadota</taxon>
        <taxon>Betaproteobacteria</taxon>
        <taxon>Neisseriales</taxon>
        <taxon>Neisseriaceae</taxon>
        <taxon>Neisseria</taxon>
    </lineage>
</organism>
<dbReference type="GO" id="GO:0000155">
    <property type="term" value="F:phosphorelay sensor kinase activity"/>
    <property type="evidence" value="ECO:0007669"/>
    <property type="project" value="InterPro"/>
</dbReference>
<evidence type="ECO:0000256" key="4">
    <source>
        <dbReference type="SAM" id="Phobius"/>
    </source>
</evidence>
<dbReference type="InterPro" id="IPR036890">
    <property type="entry name" value="HATPase_C_sf"/>
</dbReference>
<keyword evidence="4" id="KW-1133">Transmembrane helix</keyword>
<keyword evidence="6" id="KW-0808">Transferase</keyword>
<dbReference type="InterPro" id="IPR004358">
    <property type="entry name" value="Sig_transdc_His_kin-like_C"/>
</dbReference>
<protein>
    <recommendedName>
        <fullName evidence="2">histidine kinase</fullName>
        <ecNumber evidence="2">2.7.13.3</ecNumber>
    </recommendedName>
</protein>
<dbReference type="EMBL" id="CP031699">
    <property type="protein sequence ID" value="QEY23726.1"/>
    <property type="molecule type" value="Genomic_DNA"/>
</dbReference>